<dbReference type="Gene3D" id="2.40.50.1070">
    <property type="match status" value="1"/>
</dbReference>
<evidence type="ECO:0000256" key="1">
    <source>
        <dbReference type="ARBA" id="ARBA00022603"/>
    </source>
</evidence>
<dbReference type="GO" id="GO:0003723">
    <property type="term" value="F:RNA binding"/>
    <property type="evidence" value="ECO:0007669"/>
    <property type="project" value="TreeGrafter"/>
</dbReference>
<comment type="caution">
    <text evidence="4">Lacks conserved residue(s) required for the propagation of feature annotation.</text>
</comment>
<evidence type="ECO:0000313" key="8">
    <source>
        <dbReference type="EMBL" id="KAK4607032.1"/>
    </source>
</evidence>
<protein>
    <recommendedName>
        <fullName evidence="7">Methyltransferase domain-containing protein</fullName>
    </recommendedName>
</protein>
<feature type="compositionally biased region" description="Basic and acidic residues" evidence="6">
    <location>
        <begin position="482"/>
        <end position="496"/>
    </location>
</feature>
<dbReference type="GO" id="GO:0008173">
    <property type="term" value="F:RNA methyltransferase activity"/>
    <property type="evidence" value="ECO:0007669"/>
    <property type="project" value="InterPro"/>
</dbReference>
<name>A0AAN7JDM5_QUERU</name>
<evidence type="ECO:0000259" key="7">
    <source>
        <dbReference type="Pfam" id="PF13847"/>
    </source>
</evidence>
<evidence type="ECO:0000256" key="4">
    <source>
        <dbReference type="PROSITE-ProRule" id="PRU01024"/>
    </source>
</evidence>
<gene>
    <name evidence="8" type="ORF">RGQ29_001019</name>
</gene>
<feature type="domain" description="Methyltransferase" evidence="7">
    <location>
        <begin position="403"/>
        <end position="464"/>
    </location>
</feature>
<dbReference type="InterPro" id="IPR045850">
    <property type="entry name" value="TRM2_met"/>
</dbReference>
<dbReference type="InterPro" id="IPR029063">
    <property type="entry name" value="SAM-dependent_MTases_sf"/>
</dbReference>
<dbReference type="PROSITE" id="PS01230">
    <property type="entry name" value="TRMA_1"/>
    <property type="match status" value="1"/>
</dbReference>
<keyword evidence="2 4" id="KW-0808">Transferase</keyword>
<evidence type="ECO:0000313" key="9">
    <source>
        <dbReference type="Proteomes" id="UP001324115"/>
    </source>
</evidence>
<feature type="binding site" evidence="4">
    <location>
        <position position="556"/>
    </location>
    <ligand>
        <name>S-adenosyl-L-methionine</name>
        <dbReference type="ChEBI" id="CHEBI:59789"/>
    </ligand>
</feature>
<keyword evidence="1 4" id="KW-0489">Methyltransferase</keyword>
<sequence>MTVGFVTFENAEQLKTAQEELKGKSIGNKILKVADVIPRSFDKKIRSTVALPLNRQQTGEPSLDGENAGVSISSNGVEDGDTNDDEKHGSTVDGSVARARSVRDVVTPLAHMPYGDQLEHKKTSLMQNLKKLTRNARKACPHGVSLPEWILKSREIGGLSCELQGILESPLINGYRNKCEFSVGYSLQGKATVGFMLGNFREGVTAVEEPVDCPNVSRIACKYASIFQEFLQQSELPIWNRFKNIGFWRQLTVREGRTPGKVVDVENSDASISEVMLIVQVCSVGLDDAVVIGEFERLAQAFAAGAIANSPSLPLTALVVQDHQGISNAAPADAPLRQLPIPRAASPKLETNDVAEARIRDCISNLQFYISPTAFFQVNTLAAEKLYSLAGDWAGLGPDTLLFDVCCGTGTIGLTLAHRVGMVIGIEMNASAVSDAYRNAEINGIKNCKFVCAKAEDVMGSLLKEYLNVPQKPDEISNTSENSDKENATAGEKDTSIDAVLDLEESSSHDLINNKSASGCLENEEQEAGSQLQKNCTSESENTSVQQFKNVVAIVDPPRVGLHPIVIKALRTHPRLRRLVYISCNPESLVANAIELCTPSPESIEKGNKNNRGWRNMSSTGLARHRAKSMPPSEPFQPVKAMAVDLFPHTVHCELVMLLERPMYFNAVVGIRPWALILDLVGCHISLTCLNNFTHFWIYCKVSTVELAL</sequence>
<proteinExistence type="inferred from homology"/>
<dbReference type="InterPro" id="IPR035979">
    <property type="entry name" value="RBD_domain_sf"/>
</dbReference>
<dbReference type="InterPro" id="IPR025714">
    <property type="entry name" value="Methyltranfer_dom"/>
</dbReference>
<feature type="active site" evidence="5">
    <location>
        <position position="584"/>
    </location>
</feature>
<evidence type="ECO:0000256" key="2">
    <source>
        <dbReference type="ARBA" id="ARBA00022679"/>
    </source>
</evidence>
<dbReference type="PROSITE" id="PS51687">
    <property type="entry name" value="SAM_MT_RNA_M5U"/>
    <property type="match status" value="1"/>
</dbReference>
<dbReference type="InterPro" id="IPR010280">
    <property type="entry name" value="U5_MeTrfase_fam"/>
</dbReference>
<dbReference type="CDD" id="cd02440">
    <property type="entry name" value="AdoMet_MTases"/>
    <property type="match status" value="1"/>
</dbReference>
<keyword evidence="3 4" id="KW-0949">S-adenosyl-L-methionine</keyword>
<feature type="region of interest" description="Disordered" evidence="6">
    <location>
        <begin position="52"/>
        <end position="96"/>
    </location>
</feature>
<feature type="binding site" evidence="4">
    <location>
        <position position="427"/>
    </location>
    <ligand>
        <name>S-adenosyl-L-methionine</name>
        <dbReference type="ChEBI" id="CHEBI:59789"/>
    </ligand>
</feature>
<dbReference type="Pfam" id="PF05958">
    <property type="entry name" value="tRNA_U5-meth_tr"/>
    <property type="match status" value="1"/>
</dbReference>
<dbReference type="EMBL" id="JAXUIC010000001">
    <property type="protein sequence ID" value="KAK4607032.1"/>
    <property type="molecule type" value="Genomic_DNA"/>
</dbReference>
<dbReference type="GO" id="GO:0032259">
    <property type="term" value="P:methylation"/>
    <property type="evidence" value="ECO:0007669"/>
    <property type="project" value="UniProtKB-KW"/>
</dbReference>
<evidence type="ECO:0000256" key="3">
    <source>
        <dbReference type="ARBA" id="ARBA00022691"/>
    </source>
</evidence>
<dbReference type="Gene3D" id="3.40.50.150">
    <property type="entry name" value="Vaccinia Virus protein VP39"/>
    <property type="match status" value="2"/>
</dbReference>
<comment type="similarity">
    <text evidence="4">Belongs to the class I-like SAM-binding methyltransferase superfamily. RNA M5U methyltransferase family.</text>
</comment>
<dbReference type="PANTHER" id="PTHR45904:SF2">
    <property type="entry name" value="TRNA (URACIL-5-)-METHYLTRANSFERASE HOMOLOG A"/>
    <property type="match status" value="1"/>
</dbReference>
<dbReference type="InterPro" id="IPR030390">
    <property type="entry name" value="MeTrfase_TrmA_AS"/>
</dbReference>
<dbReference type="AlphaFoldDB" id="A0AAN7JDM5"/>
<keyword evidence="9" id="KW-1185">Reference proteome</keyword>
<feature type="active site" description="Nucleophile" evidence="4">
    <location>
        <position position="584"/>
    </location>
</feature>
<dbReference type="SUPFAM" id="SSF53335">
    <property type="entry name" value="S-adenosyl-L-methionine-dependent methyltransferases"/>
    <property type="match status" value="1"/>
</dbReference>
<dbReference type="SUPFAM" id="SSF54928">
    <property type="entry name" value="RNA-binding domain, RBD"/>
    <property type="match status" value="1"/>
</dbReference>
<reference evidence="8 9" key="1">
    <citation type="journal article" date="2023" name="G3 (Bethesda)">
        <title>A haplotype-resolved chromosome-scale genome for Quercus rubra L. provides insights into the genetics of adaptive traits for red oak species.</title>
        <authorList>
            <person name="Kapoor B."/>
            <person name="Jenkins J."/>
            <person name="Schmutz J."/>
            <person name="Zhebentyayeva T."/>
            <person name="Kuelheim C."/>
            <person name="Coggeshall M."/>
            <person name="Heim C."/>
            <person name="Lasky J.R."/>
            <person name="Leites L."/>
            <person name="Islam-Faridi N."/>
            <person name="Romero-Severson J."/>
            <person name="DeLeo V.L."/>
            <person name="Lucas S.M."/>
            <person name="Lazic D."/>
            <person name="Gailing O."/>
            <person name="Carlson J."/>
            <person name="Staton M."/>
        </authorList>
    </citation>
    <scope>NUCLEOTIDE SEQUENCE [LARGE SCALE GENOMIC DNA]</scope>
    <source>
        <strain evidence="8">Pseudo-F2</strain>
    </source>
</reference>
<dbReference type="CDD" id="cd00590">
    <property type="entry name" value="RRM_SF"/>
    <property type="match status" value="1"/>
</dbReference>
<comment type="caution">
    <text evidence="8">The sequence shown here is derived from an EMBL/GenBank/DDBJ whole genome shotgun (WGS) entry which is preliminary data.</text>
</comment>
<dbReference type="Proteomes" id="UP001324115">
    <property type="component" value="Unassembled WGS sequence"/>
</dbReference>
<dbReference type="PANTHER" id="PTHR45904">
    <property type="entry name" value="TRNA (URACIL-5-)-METHYLTRANSFERASE"/>
    <property type="match status" value="1"/>
</dbReference>
<dbReference type="Pfam" id="PF13847">
    <property type="entry name" value="Methyltransf_31"/>
    <property type="match status" value="1"/>
</dbReference>
<dbReference type="GO" id="GO:0006396">
    <property type="term" value="P:RNA processing"/>
    <property type="evidence" value="ECO:0007669"/>
    <property type="project" value="InterPro"/>
</dbReference>
<feature type="binding site" evidence="4">
    <location>
        <position position="377"/>
    </location>
    <ligand>
        <name>S-adenosyl-L-methionine</name>
        <dbReference type="ChEBI" id="CHEBI:59789"/>
    </ligand>
</feature>
<evidence type="ECO:0000256" key="6">
    <source>
        <dbReference type="SAM" id="MobiDB-lite"/>
    </source>
</evidence>
<accession>A0AAN7JDM5</accession>
<feature type="region of interest" description="Disordered" evidence="6">
    <location>
        <begin position="473"/>
        <end position="497"/>
    </location>
</feature>
<evidence type="ECO:0000256" key="5">
    <source>
        <dbReference type="PROSITE-ProRule" id="PRU10015"/>
    </source>
</evidence>
<organism evidence="8 9">
    <name type="scientific">Quercus rubra</name>
    <name type="common">Northern red oak</name>
    <name type="synonym">Quercus borealis</name>
    <dbReference type="NCBI Taxonomy" id="3512"/>
    <lineage>
        <taxon>Eukaryota</taxon>
        <taxon>Viridiplantae</taxon>
        <taxon>Streptophyta</taxon>
        <taxon>Embryophyta</taxon>
        <taxon>Tracheophyta</taxon>
        <taxon>Spermatophyta</taxon>
        <taxon>Magnoliopsida</taxon>
        <taxon>eudicotyledons</taxon>
        <taxon>Gunneridae</taxon>
        <taxon>Pentapetalae</taxon>
        <taxon>rosids</taxon>
        <taxon>fabids</taxon>
        <taxon>Fagales</taxon>
        <taxon>Fagaceae</taxon>
        <taxon>Quercus</taxon>
    </lineage>
</organism>